<dbReference type="EMBL" id="QZEV01000058">
    <property type="protein sequence ID" value="RJL02314.1"/>
    <property type="molecule type" value="Genomic_DNA"/>
</dbReference>
<evidence type="ECO:0000256" key="2">
    <source>
        <dbReference type="SAM" id="Phobius"/>
    </source>
</evidence>
<dbReference type="OrthoDB" id="7161229at2"/>
<feature type="compositionally biased region" description="Basic and acidic residues" evidence="1">
    <location>
        <begin position="152"/>
        <end position="299"/>
    </location>
</feature>
<dbReference type="RefSeq" id="WP_119886693.1">
    <property type="nucleotide sequence ID" value="NZ_QZEV01000058.1"/>
</dbReference>
<name>A0A418ZUG1_9RHOB</name>
<keyword evidence="2" id="KW-1133">Transmembrane helix</keyword>
<keyword evidence="2" id="KW-0472">Membrane</keyword>
<organism evidence="3 4">
    <name type="scientific">Paracoccus aestuarii</name>
    <dbReference type="NCBI Taxonomy" id="453842"/>
    <lineage>
        <taxon>Bacteria</taxon>
        <taxon>Pseudomonadati</taxon>
        <taxon>Pseudomonadota</taxon>
        <taxon>Alphaproteobacteria</taxon>
        <taxon>Rhodobacterales</taxon>
        <taxon>Paracoccaceae</taxon>
        <taxon>Paracoccus</taxon>
    </lineage>
</organism>
<evidence type="ECO:0000313" key="3">
    <source>
        <dbReference type="EMBL" id="RJL02314.1"/>
    </source>
</evidence>
<evidence type="ECO:0000256" key="1">
    <source>
        <dbReference type="SAM" id="MobiDB-lite"/>
    </source>
</evidence>
<protein>
    <submittedName>
        <fullName evidence="3">Protein TolA</fullName>
    </submittedName>
</protein>
<feature type="region of interest" description="Disordered" evidence="1">
    <location>
        <begin position="133"/>
        <end position="332"/>
    </location>
</feature>
<proteinExistence type="predicted"/>
<sequence length="494" mass="50863">MQDREGRIGYWVSGVAHGSLILWAILGGALFRPQDNPPVRTTQVSTISGAEFEALAAAARGAGPVGADATAVASLPDPVDPVEDGAARPVDAVPPRPGDAAALEQPDQGELAPDLSDLEPAAPVDVATDLPEATPPAAAEAEEQRAAAAAAREAEERRAAEAAAREAEERRAAEAATREAEERRAAEAAAREAEERRAAEAAAREAEERRAAEAAAREAEERRAAEAAAREVEERRAAEAAAREAEERRAAEAAAREAEERRAAEAAAREAEERRAAEAARQAAEREAADRQALEDALREAQGGAGGTETASGGDTPGTPSQTIEGGSGASAGLDPLAAALAGAMAGSGASDDGAAVPSGPPTDMMRLTPAPIDSSVLPDPGQGVPMGDPLTLSERDGLRFAIQNCWNVGALSVEAAMMTVSVGFTLTPGGVPDQNSLRLAGYQGGSEAAAQQAFDVARRAILMCGRDGYPLPASKYGRWRDVVVDFRPDGVSF</sequence>
<evidence type="ECO:0000313" key="4">
    <source>
        <dbReference type="Proteomes" id="UP000285530"/>
    </source>
</evidence>
<gene>
    <name evidence="3" type="ORF">D3P06_11490</name>
</gene>
<reference evidence="3 4" key="1">
    <citation type="submission" date="2018-09" db="EMBL/GenBank/DDBJ databases">
        <title>Paracoccus onubensis nov. sp. a moderate halophilic bacterium isolated from Gruta de las Maravillas (Aracena, Spain).</title>
        <authorList>
            <person name="Jurado V."/>
            <person name="Gutierrez-Patricio S."/>
            <person name="Gonzalez-Pimentel J.L."/>
            <person name="Laiz L."/>
            <person name="Saiz-Jimenez C."/>
        </authorList>
    </citation>
    <scope>NUCLEOTIDE SEQUENCE [LARGE SCALE GENOMIC DNA]</scope>
    <source>
        <strain evidence="3 4">DSM 19484</strain>
    </source>
</reference>
<feature type="transmembrane region" description="Helical" evidence="2">
    <location>
        <begin position="9"/>
        <end position="31"/>
    </location>
</feature>
<feature type="region of interest" description="Disordered" evidence="1">
    <location>
        <begin position="68"/>
        <end position="116"/>
    </location>
</feature>
<keyword evidence="4" id="KW-1185">Reference proteome</keyword>
<feature type="region of interest" description="Disordered" evidence="1">
    <location>
        <begin position="345"/>
        <end position="369"/>
    </location>
</feature>
<comment type="caution">
    <text evidence="3">The sequence shown here is derived from an EMBL/GenBank/DDBJ whole genome shotgun (WGS) entry which is preliminary data.</text>
</comment>
<keyword evidence="2" id="KW-0812">Transmembrane</keyword>
<dbReference type="AlphaFoldDB" id="A0A418ZUG1"/>
<accession>A0A418ZUG1</accession>
<feature type="compositionally biased region" description="Low complexity" evidence="1">
    <location>
        <begin position="345"/>
        <end position="356"/>
    </location>
</feature>
<dbReference type="Proteomes" id="UP000285530">
    <property type="component" value="Unassembled WGS sequence"/>
</dbReference>